<evidence type="ECO:0000259" key="2">
    <source>
        <dbReference type="Pfam" id="PF02470"/>
    </source>
</evidence>
<gene>
    <name evidence="4" type="ORF">SAMN05216215_101588</name>
</gene>
<dbReference type="GO" id="GO:0005576">
    <property type="term" value="C:extracellular region"/>
    <property type="evidence" value="ECO:0007669"/>
    <property type="project" value="TreeGrafter"/>
</dbReference>
<evidence type="ECO:0000259" key="3">
    <source>
        <dbReference type="Pfam" id="PF11887"/>
    </source>
</evidence>
<dbReference type="NCBIfam" id="TIGR00996">
    <property type="entry name" value="Mtu_fam_mce"/>
    <property type="match status" value="1"/>
</dbReference>
<keyword evidence="5" id="KW-1185">Reference proteome</keyword>
<organism evidence="4 5">
    <name type="scientific">Saccharopolyspora shandongensis</name>
    <dbReference type="NCBI Taxonomy" id="418495"/>
    <lineage>
        <taxon>Bacteria</taxon>
        <taxon>Bacillati</taxon>
        <taxon>Actinomycetota</taxon>
        <taxon>Actinomycetes</taxon>
        <taxon>Pseudonocardiales</taxon>
        <taxon>Pseudonocardiaceae</taxon>
        <taxon>Saccharopolyspora</taxon>
    </lineage>
</organism>
<proteinExistence type="predicted"/>
<dbReference type="PANTHER" id="PTHR33371">
    <property type="entry name" value="INTERMEMBRANE PHOSPHOLIPID TRANSPORT SYSTEM BINDING PROTEIN MLAD-RELATED"/>
    <property type="match status" value="1"/>
</dbReference>
<name>A0A1H3EN51_9PSEU</name>
<accession>A0A1H3EN51</accession>
<feature type="region of interest" description="Disordered" evidence="1">
    <location>
        <begin position="325"/>
        <end position="381"/>
    </location>
</feature>
<dbReference type="InterPro" id="IPR003399">
    <property type="entry name" value="Mce/MlaD"/>
</dbReference>
<dbReference type="InterPro" id="IPR024516">
    <property type="entry name" value="Mce_C"/>
</dbReference>
<dbReference type="Proteomes" id="UP000199529">
    <property type="component" value="Unassembled WGS sequence"/>
</dbReference>
<dbReference type="STRING" id="418495.SAMN05216215_101588"/>
<dbReference type="OrthoDB" id="4741753at2"/>
<evidence type="ECO:0000256" key="1">
    <source>
        <dbReference type="SAM" id="MobiDB-lite"/>
    </source>
</evidence>
<evidence type="ECO:0000313" key="5">
    <source>
        <dbReference type="Proteomes" id="UP000199529"/>
    </source>
</evidence>
<evidence type="ECO:0000313" key="4">
    <source>
        <dbReference type="EMBL" id="SDX80050.1"/>
    </source>
</evidence>
<sequence>MFARKIKIRLGLFLALAVVGVGYAGGQYAGLDRYFGGSGYTVTVRMADSGGLFTNSEVTYRGVAVGRVTEMRLTDAGIDVDLHIDDAAPPIPAGARAAVANRSAVGEQYLDLRPERDGGPYLAAGSTIEQERTEVPPAPESLLVDLDRLVGSVPVDDLRTVVDEVGTAFDGTGGHLQRMLDATSSVTAAAGQHLPQTTGLLANSDVVLRTQQQQSEQIVSFSSGLREISGRLKESDPDLRRIINGAPAASQEVDALLRSAGTDFGVVVANMLTTMQITDVRGPAMEQMLVALPVISAFSHTLSPDGTGHLGLVLNFFNPIACTRGYEGTPRRPGSETAPGPTNEDLHCAEPPGSVISVRGSQNAPRAPVPDPVAPPPPFVP</sequence>
<protein>
    <submittedName>
        <fullName evidence="4">Phospholipid/cholesterol/gamma-HCH transport system substrate-binding protein</fullName>
    </submittedName>
</protein>
<dbReference type="Pfam" id="PF02470">
    <property type="entry name" value="MlaD"/>
    <property type="match status" value="1"/>
</dbReference>
<feature type="domain" description="Mammalian cell entry C-terminal" evidence="3">
    <location>
        <begin position="122"/>
        <end position="290"/>
    </location>
</feature>
<dbReference type="RefSeq" id="WP_093266771.1">
    <property type="nucleotide sequence ID" value="NZ_FNOK01000015.1"/>
</dbReference>
<dbReference type="PANTHER" id="PTHR33371:SF16">
    <property type="entry name" value="MCE-FAMILY PROTEIN MCE3F"/>
    <property type="match status" value="1"/>
</dbReference>
<feature type="domain" description="Mce/MlaD" evidence="2">
    <location>
        <begin position="39"/>
        <end position="114"/>
    </location>
</feature>
<dbReference type="AlphaFoldDB" id="A0A1H3EN51"/>
<dbReference type="InterPro" id="IPR005693">
    <property type="entry name" value="Mce"/>
</dbReference>
<reference evidence="5" key="1">
    <citation type="submission" date="2016-10" db="EMBL/GenBank/DDBJ databases">
        <authorList>
            <person name="Varghese N."/>
            <person name="Submissions S."/>
        </authorList>
    </citation>
    <scope>NUCLEOTIDE SEQUENCE [LARGE SCALE GENOMIC DNA]</scope>
    <source>
        <strain evidence="5">CGMCC 4.3530</strain>
    </source>
</reference>
<dbReference type="Pfam" id="PF11887">
    <property type="entry name" value="Mce4_CUP1"/>
    <property type="match status" value="1"/>
</dbReference>
<dbReference type="EMBL" id="FNOK01000015">
    <property type="protein sequence ID" value="SDX80050.1"/>
    <property type="molecule type" value="Genomic_DNA"/>
</dbReference>
<dbReference type="InterPro" id="IPR052336">
    <property type="entry name" value="MlaD_Phospholipid_Transporter"/>
</dbReference>
<feature type="compositionally biased region" description="Pro residues" evidence="1">
    <location>
        <begin position="367"/>
        <end position="381"/>
    </location>
</feature>